<dbReference type="RefSeq" id="WP_252779499.1">
    <property type="nucleotide sequence ID" value="NZ_CP097478.1"/>
</dbReference>
<dbReference type="EMBL" id="CP097478">
    <property type="protein sequence ID" value="USS92750.1"/>
    <property type="molecule type" value="Genomic_DNA"/>
</dbReference>
<feature type="compositionally biased region" description="Low complexity" evidence="1">
    <location>
        <begin position="132"/>
        <end position="171"/>
    </location>
</feature>
<feature type="region of interest" description="Disordered" evidence="1">
    <location>
        <begin position="1"/>
        <end position="39"/>
    </location>
</feature>
<organism evidence="4 5">
    <name type="scientific">Fructilactobacillus ixorae</name>
    <dbReference type="NCBI Taxonomy" id="1750535"/>
    <lineage>
        <taxon>Bacteria</taxon>
        <taxon>Bacillati</taxon>
        <taxon>Bacillota</taxon>
        <taxon>Bacilli</taxon>
        <taxon>Lactobacillales</taxon>
        <taxon>Lactobacillaceae</taxon>
        <taxon>Fructilactobacillus</taxon>
    </lineage>
</organism>
<evidence type="ECO:0000313" key="4">
    <source>
        <dbReference type="EMBL" id="USS92750.1"/>
    </source>
</evidence>
<dbReference type="Proteomes" id="UP001057532">
    <property type="component" value="Chromosome"/>
</dbReference>
<keyword evidence="2" id="KW-1133">Transmembrane helix</keyword>
<dbReference type="InterPro" id="IPR018392">
    <property type="entry name" value="LysM"/>
</dbReference>
<proteinExistence type="predicted"/>
<dbReference type="Pfam" id="PF01476">
    <property type="entry name" value="LysM"/>
    <property type="match status" value="1"/>
</dbReference>
<feature type="compositionally biased region" description="Basic residues" evidence="1">
    <location>
        <begin position="86"/>
        <end position="105"/>
    </location>
</feature>
<protein>
    <submittedName>
        <fullName evidence="4">LysM peptidoglycan-binding domain-containing protein</fullName>
    </submittedName>
</protein>
<evidence type="ECO:0000256" key="1">
    <source>
        <dbReference type="SAM" id="MobiDB-lite"/>
    </source>
</evidence>
<name>A0ABY5C1W4_9LACO</name>
<evidence type="ECO:0000259" key="3">
    <source>
        <dbReference type="PROSITE" id="PS51782"/>
    </source>
</evidence>
<reference evidence="4" key="1">
    <citation type="submission" date="2022-05" db="EMBL/GenBank/DDBJ databases">
        <authorList>
            <person name="Oliphant S.A."/>
            <person name="Watson-Haigh N.S."/>
            <person name="Sumby K.M."/>
            <person name="Gardner J.M."/>
            <person name="Jiranek V."/>
        </authorList>
    </citation>
    <scope>NUCLEOTIDE SEQUENCE</scope>
    <source>
        <strain evidence="4">Ru20-1</strain>
    </source>
</reference>
<evidence type="ECO:0000313" key="5">
    <source>
        <dbReference type="Proteomes" id="UP001057532"/>
    </source>
</evidence>
<dbReference type="CDD" id="cd00118">
    <property type="entry name" value="LysM"/>
    <property type="match status" value="1"/>
</dbReference>
<feature type="region of interest" description="Disordered" evidence="1">
    <location>
        <begin position="70"/>
        <end position="171"/>
    </location>
</feature>
<keyword evidence="5" id="KW-1185">Reference proteome</keyword>
<keyword evidence="2" id="KW-0812">Transmembrane</keyword>
<dbReference type="PROSITE" id="PS51782">
    <property type="entry name" value="LYSM"/>
    <property type="match status" value="1"/>
</dbReference>
<dbReference type="SMART" id="SM00257">
    <property type="entry name" value="LysM"/>
    <property type="match status" value="1"/>
</dbReference>
<feature type="domain" description="LysM" evidence="3">
    <location>
        <begin position="175"/>
        <end position="219"/>
    </location>
</feature>
<accession>A0ABY5C1W4</accession>
<dbReference type="SUPFAM" id="SSF54106">
    <property type="entry name" value="LysM domain"/>
    <property type="match status" value="1"/>
</dbReference>
<dbReference type="Gene3D" id="3.10.350.10">
    <property type="entry name" value="LysM domain"/>
    <property type="match status" value="1"/>
</dbReference>
<gene>
    <name evidence="4" type="ORF">M8332_03710</name>
</gene>
<evidence type="ECO:0000256" key="2">
    <source>
        <dbReference type="SAM" id="Phobius"/>
    </source>
</evidence>
<feature type="transmembrane region" description="Helical" evidence="2">
    <location>
        <begin position="44"/>
        <end position="67"/>
    </location>
</feature>
<sequence>MDKQEKPQEPWDQSFDGKPSQTSTNQKAMPASSRMARRKKQGNIKVIVTILASVVVLIALFALAFGMSKQGDLNSSAKPATEKQTKPAKHKQAAKKQSKPAKKSATKQTDSTADQADQTGDPTSSNANAAEADNQTAQNNQPAAATTANSSEPANSATTTTSQQSQANNQAAPKDYVVVQQHEGIYRVAKNAGISMQELERLNGLTSQSVIVPGQKLRIR</sequence>
<dbReference type="InterPro" id="IPR036779">
    <property type="entry name" value="LysM_dom_sf"/>
</dbReference>
<feature type="compositionally biased region" description="Polar residues" evidence="1">
    <location>
        <begin position="109"/>
        <end position="128"/>
    </location>
</feature>
<keyword evidence="2" id="KW-0472">Membrane</keyword>